<dbReference type="EMBL" id="WTPW01000057">
    <property type="protein sequence ID" value="KAF0553330.1"/>
    <property type="molecule type" value="Genomic_DNA"/>
</dbReference>
<protein>
    <submittedName>
        <fullName evidence="1">Uncharacterized protein</fullName>
    </submittedName>
</protein>
<evidence type="ECO:0000313" key="2">
    <source>
        <dbReference type="Proteomes" id="UP000439903"/>
    </source>
</evidence>
<name>A0A8H4B205_GIGMA</name>
<dbReference type="Proteomes" id="UP000439903">
    <property type="component" value="Unassembled WGS sequence"/>
</dbReference>
<gene>
    <name evidence="1" type="ORF">F8M41_020427</name>
</gene>
<sequence length="129" mass="15079">MTTFSLKGPFYLKTVCHILWTEFVRFIILKELLMSAGIQIAKIGIYLTFKKENTKALVENESLARLQLHRKIAMLLENLSRCNAINVTMTHQRFKKYLWEIWQNNEPKDVQIGVATLCLEEIQTFTTLT</sequence>
<proteinExistence type="predicted"/>
<reference evidence="1 2" key="1">
    <citation type="journal article" date="2019" name="Environ. Microbiol.">
        <title>At the nexus of three kingdoms: the genome of the mycorrhizal fungus Gigaspora margarita provides insights into plant, endobacterial and fungal interactions.</title>
        <authorList>
            <person name="Venice F."/>
            <person name="Ghignone S."/>
            <person name="Salvioli di Fossalunga A."/>
            <person name="Amselem J."/>
            <person name="Novero M."/>
            <person name="Xianan X."/>
            <person name="Sedzielewska Toro K."/>
            <person name="Morin E."/>
            <person name="Lipzen A."/>
            <person name="Grigoriev I.V."/>
            <person name="Henrissat B."/>
            <person name="Martin F.M."/>
            <person name="Bonfante P."/>
        </authorList>
    </citation>
    <scope>NUCLEOTIDE SEQUENCE [LARGE SCALE GENOMIC DNA]</scope>
    <source>
        <strain evidence="1 2">BEG34</strain>
    </source>
</reference>
<organism evidence="1 2">
    <name type="scientific">Gigaspora margarita</name>
    <dbReference type="NCBI Taxonomy" id="4874"/>
    <lineage>
        <taxon>Eukaryota</taxon>
        <taxon>Fungi</taxon>
        <taxon>Fungi incertae sedis</taxon>
        <taxon>Mucoromycota</taxon>
        <taxon>Glomeromycotina</taxon>
        <taxon>Glomeromycetes</taxon>
        <taxon>Diversisporales</taxon>
        <taxon>Gigasporaceae</taxon>
        <taxon>Gigaspora</taxon>
    </lineage>
</organism>
<keyword evidence="2" id="KW-1185">Reference proteome</keyword>
<comment type="caution">
    <text evidence="1">The sequence shown here is derived from an EMBL/GenBank/DDBJ whole genome shotgun (WGS) entry which is preliminary data.</text>
</comment>
<dbReference type="AlphaFoldDB" id="A0A8H4B205"/>
<dbReference type="OrthoDB" id="332250at2759"/>
<accession>A0A8H4B205</accession>
<evidence type="ECO:0000313" key="1">
    <source>
        <dbReference type="EMBL" id="KAF0553330.1"/>
    </source>
</evidence>